<sequence length="312" mass="35892">MKPSIDVIIPVYKPDGGLRQLLKGLMEQTLLPEHILLVNTEESYFDPSVLEGIRNVQVIHIKKREFDHGGTRHMAAEMLQGEFLLFMTQDAQPADRFLLEKLYRPFSQKRICASYARQKPKPGCGELERYTRSFNYGSQDRIQTKEDLPSLGIKTFFCSNVCAMYRRRDYEAMDGFPRPAIFNEDMIFAGKAIMKGKAVAYCAEAVVLHSHNYTGIQQFKRNFDLGVSQADHPEIFQAARSESEGIRLVKQTAGYLIKRRKPWLLPKLVFQSGCKYLGYRLGKGYEKLPLWVIRRCTASASYWENAGERKEN</sequence>
<reference evidence="2" key="1">
    <citation type="submission" date="2020-10" db="EMBL/GenBank/DDBJ databases">
        <authorList>
            <person name="Gilroy R."/>
        </authorList>
    </citation>
    <scope>NUCLEOTIDE SEQUENCE</scope>
    <source>
        <strain evidence="2">ChiSjej4B22-8148</strain>
    </source>
</reference>
<dbReference type="PANTHER" id="PTHR43685">
    <property type="entry name" value="GLYCOSYLTRANSFERASE"/>
    <property type="match status" value="1"/>
</dbReference>
<evidence type="ECO:0000259" key="1">
    <source>
        <dbReference type="Pfam" id="PF00535"/>
    </source>
</evidence>
<dbReference type="Pfam" id="PF00535">
    <property type="entry name" value="Glycos_transf_2"/>
    <property type="match status" value="1"/>
</dbReference>
<dbReference type="PANTHER" id="PTHR43685:SF13">
    <property type="entry name" value="O ANTIGEN BIOSYNTHESIS RHAMNOSYLTRANSFERASE RFBN"/>
    <property type="match status" value="1"/>
</dbReference>
<comment type="caution">
    <text evidence="2">The sequence shown here is derived from an EMBL/GenBank/DDBJ whole genome shotgun (WGS) entry which is preliminary data.</text>
</comment>
<organism evidence="2 3">
    <name type="scientific">Candidatus Choladousia intestinavium</name>
    <dbReference type="NCBI Taxonomy" id="2840727"/>
    <lineage>
        <taxon>Bacteria</taxon>
        <taxon>Bacillati</taxon>
        <taxon>Bacillota</taxon>
        <taxon>Clostridia</taxon>
        <taxon>Lachnospirales</taxon>
        <taxon>Lachnospiraceae</taxon>
        <taxon>Lachnospiraceae incertae sedis</taxon>
        <taxon>Candidatus Choladousia</taxon>
    </lineage>
</organism>
<dbReference type="AlphaFoldDB" id="A0A9D1D7V4"/>
<accession>A0A9D1D7V4</accession>
<reference evidence="2" key="2">
    <citation type="journal article" date="2021" name="PeerJ">
        <title>Extensive microbial diversity within the chicken gut microbiome revealed by metagenomics and culture.</title>
        <authorList>
            <person name="Gilroy R."/>
            <person name="Ravi A."/>
            <person name="Getino M."/>
            <person name="Pursley I."/>
            <person name="Horton D.L."/>
            <person name="Alikhan N.F."/>
            <person name="Baker D."/>
            <person name="Gharbi K."/>
            <person name="Hall N."/>
            <person name="Watson M."/>
            <person name="Adriaenssens E.M."/>
            <person name="Foster-Nyarko E."/>
            <person name="Jarju S."/>
            <person name="Secka A."/>
            <person name="Antonio M."/>
            <person name="Oren A."/>
            <person name="Chaudhuri R.R."/>
            <person name="La Ragione R."/>
            <person name="Hildebrand F."/>
            <person name="Pallen M.J."/>
        </authorList>
    </citation>
    <scope>NUCLEOTIDE SEQUENCE</scope>
    <source>
        <strain evidence="2">ChiSjej4B22-8148</strain>
    </source>
</reference>
<dbReference type="Proteomes" id="UP000886757">
    <property type="component" value="Unassembled WGS sequence"/>
</dbReference>
<dbReference type="InterPro" id="IPR050834">
    <property type="entry name" value="Glycosyltransf_2"/>
</dbReference>
<name>A0A9D1D7V4_9FIRM</name>
<dbReference type="SUPFAM" id="SSF53448">
    <property type="entry name" value="Nucleotide-diphospho-sugar transferases"/>
    <property type="match status" value="1"/>
</dbReference>
<dbReference type="Gene3D" id="3.90.550.10">
    <property type="entry name" value="Spore Coat Polysaccharide Biosynthesis Protein SpsA, Chain A"/>
    <property type="match status" value="1"/>
</dbReference>
<dbReference type="CDD" id="cd00761">
    <property type="entry name" value="Glyco_tranf_GTA_type"/>
    <property type="match status" value="1"/>
</dbReference>
<proteinExistence type="predicted"/>
<dbReference type="GO" id="GO:0044010">
    <property type="term" value="P:single-species biofilm formation"/>
    <property type="evidence" value="ECO:0007669"/>
    <property type="project" value="TreeGrafter"/>
</dbReference>
<gene>
    <name evidence="2" type="ORF">IAB31_01520</name>
</gene>
<evidence type="ECO:0000313" key="2">
    <source>
        <dbReference type="EMBL" id="HIR12585.1"/>
    </source>
</evidence>
<protein>
    <submittedName>
        <fullName evidence="2">Glycosyltransferase family 2 protein</fullName>
    </submittedName>
</protein>
<dbReference type="InterPro" id="IPR001173">
    <property type="entry name" value="Glyco_trans_2-like"/>
</dbReference>
<dbReference type="InterPro" id="IPR029044">
    <property type="entry name" value="Nucleotide-diphossugar_trans"/>
</dbReference>
<feature type="domain" description="Glycosyltransferase 2-like" evidence="1">
    <location>
        <begin position="7"/>
        <end position="171"/>
    </location>
</feature>
<dbReference type="EMBL" id="DVGK01000023">
    <property type="protein sequence ID" value="HIR12585.1"/>
    <property type="molecule type" value="Genomic_DNA"/>
</dbReference>
<evidence type="ECO:0000313" key="3">
    <source>
        <dbReference type="Proteomes" id="UP000886757"/>
    </source>
</evidence>